<evidence type="ECO:0000256" key="1">
    <source>
        <dbReference type="SAM" id="Phobius"/>
    </source>
</evidence>
<keyword evidence="1" id="KW-1133">Transmembrane helix</keyword>
<evidence type="ECO:0000313" key="3">
    <source>
        <dbReference type="Proteomes" id="UP000182332"/>
    </source>
</evidence>
<dbReference type="RefSeq" id="WP_074886525.1">
    <property type="nucleotide sequence ID" value="NZ_FOHW01000006.1"/>
</dbReference>
<sequence>MIRMLAIFLQIIFTLTLSIFLERWVMIGGPMKWILHTETGMNAYVWLLTLFNLEGLEDGEDMLILLTLSVTLIASTLTCVALTKALRKWRRAPIDPNVE</sequence>
<dbReference type="Proteomes" id="UP000182332">
    <property type="component" value="Unassembled WGS sequence"/>
</dbReference>
<organism evidence="2 3">
    <name type="scientific">Pseudomonas graminis</name>
    <dbReference type="NCBI Taxonomy" id="158627"/>
    <lineage>
        <taxon>Bacteria</taxon>
        <taxon>Pseudomonadati</taxon>
        <taxon>Pseudomonadota</taxon>
        <taxon>Gammaproteobacteria</taxon>
        <taxon>Pseudomonadales</taxon>
        <taxon>Pseudomonadaceae</taxon>
        <taxon>Pseudomonas</taxon>
    </lineage>
</organism>
<keyword evidence="1" id="KW-0472">Membrane</keyword>
<dbReference type="AlphaFoldDB" id="A0A1I0BQE4"/>
<dbReference type="EMBL" id="FOHW01000006">
    <property type="protein sequence ID" value="SET09293.1"/>
    <property type="molecule type" value="Genomic_DNA"/>
</dbReference>
<dbReference type="OrthoDB" id="9878600at2"/>
<feature type="transmembrane region" description="Helical" evidence="1">
    <location>
        <begin position="62"/>
        <end position="82"/>
    </location>
</feature>
<reference evidence="2 3" key="1">
    <citation type="submission" date="2016-10" db="EMBL/GenBank/DDBJ databases">
        <authorList>
            <person name="de Groot N.N."/>
        </authorList>
    </citation>
    <scope>NUCLEOTIDE SEQUENCE [LARGE SCALE GENOMIC DNA]</scope>
    <source>
        <strain evidence="2 3">DSM 11363</strain>
    </source>
</reference>
<evidence type="ECO:0000313" key="2">
    <source>
        <dbReference type="EMBL" id="SET09293.1"/>
    </source>
</evidence>
<accession>A0A1I0BQE4</accession>
<keyword evidence="1" id="KW-0812">Transmembrane</keyword>
<protein>
    <submittedName>
        <fullName evidence="2">Uncharacterized protein</fullName>
    </submittedName>
</protein>
<proteinExistence type="predicted"/>
<name>A0A1I0BQE4_9PSED</name>
<gene>
    <name evidence="2" type="ORF">SAMN05216197_106110</name>
</gene>